<dbReference type="GeneID" id="92717180"/>
<dbReference type="SUPFAM" id="SSF56925">
    <property type="entry name" value="OMPA-like"/>
    <property type="match status" value="1"/>
</dbReference>
<dbReference type="Gene3D" id="3.30.1330.60">
    <property type="entry name" value="OmpA-like domain"/>
    <property type="match status" value="1"/>
</dbReference>
<keyword evidence="8 9" id="KW-0472">Membrane</keyword>
<dbReference type="Pfam" id="PF13505">
    <property type="entry name" value="OMP_b-brl"/>
    <property type="match status" value="1"/>
</dbReference>
<dbReference type="InterPro" id="IPR036737">
    <property type="entry name" value="OmpA-like_sf"/>
</dbReference>
<comment type="subcellular location">
    <subcellularLocation>
        <location evidence="1">Cell outer membrane</location>
        <topology evidence="1">Multi-pass membrane protein</topology>
    </subcellularLocation>
</comment>
<dbReference type="Gene3D" id="2.40.160.20">
    <property type="match status" value="1"/>
</dbReference>
<keyword evidence="2" id="KW-0813">Transport</keyword>
<dbReference type="InterPro" id="IPR011250">
    <property type="entry name" value="OMP/PagP_B-barrel"/>
</dbReference>
<evidence type="ECO:0000256" key="5">
    <source>
        <dbReference type="ARBA" id="ARBA00022729"/>
    </source>
</evidence>
<dbReference type="GO" id="GO:0015288">
    <property type="term" value="F:porin activity"/>
    <property type="evidence" value="ECO:0007669"/>
    <property type="project" value="UniProtKB-KW"/>
</dbReference>
<evidence type="ECO:0000256" key="1">
    <source>
        <dbReference type="ARBA" id="ARBA00004571"/>
    </source>
</evidence>
<evidence type="ECO:0000313" key="12">
    <source>
        <dbReference type="EMBL" id="BBK26045.1"/>
    </source>
</evidence>
<dbReference type="InterPro" id="IPR006665">
    <property type="entry name" value="OmpA-like"/>
</dbReference>
<sequence>MKKIIAAMIALAAVSSAAYASPLTTYQKGQTEINVGMWDASAKSNGYKSDGEWNFTGGLTYGINDKWAAQYQYTGLSTDHTGGNMNELNALYSINPEVAAFGGWNRIHMSDFPDRVFGSSDRTNNVAQLGLIARHPLTDGLDVYAKGALGTEQTTMWEAGVDLAIDEDLDLNAGYHYLNTKGNDDNNVSYKGFMAGVSYRFGGSNEYGTGTNGMIDDSAYARANQEERVSTVSTVQKSETPAAVVTTTNNAGAETTVQVPADTPVAAPENDYYFNSVLFNEDSSDIIPAQKINLDAFVKEAKETGHVFKLVGRTDATGSADYNENLASRRIKAVRDYAVSKGVDASKLVEMVKGSEGSTGKNEGDRRVDIFEHK</sequence>
<evidence type="ECO:0000313" key="13">
    <source>
        <dbReference type="Proteomes" id="UP000320585"/>
    </source>
</evidence>
<accession>A0A8D4UW61</accession>
<keyword evidence="13" id="KW-1185">Reference proteome</keyword>
<reference evidence="13" key="1">
    <citation type="submission" date="2019-05" db="EMBL/GenBank/DDBJ databases">
        <title>Complete genome sequencing of Dialister sp. strain 5BBH33.</title>
        <authorList>
            <person name="Sakamoto M."/>
            <person name="Murakami T."/>
            <person name="Mori H."/>
        </authorList>
    </citation>
    <scope>NUCLEOTIDE SEQUENCE [LARGE SCALE GENOMIC DNA]</scope>
    <source>
        <strain evidence="13">5BBH33</strain>
    </source>
</reference>
<dbReference type="AlphaFoldDB" id="A0A8D4UW61"/>
<evidence type="ECO:0000256" key="9">
    <source>
        <dbReference type="PROSITE-ProRule" id="PRU00473"/>
    </source>
</evidence>
<name>A0A8D4UW61_9FIRM</name>
<feature type="chain" id="PRO_5034118400" description="OmpA-like domain-containing protein" evidence="10">
    <location>
        <begin position="21"/>
        <end position="374"/>
    </location>
</feature>
<keyword evidence="7" id="KW-0626">Porin</keyword>
<feature type="domain" description="OmpA-like" evidence="11">
    <location>
        <begin position="266"/>
        <end position="374"/>
    </location>
</feature>
<evidence type="ECO:0000256" key="7">
    <source>
        <dbReference type="ARBA" id="ARBA00023114"/>
    </source>
</evidence>
<organism evidence="12 13">
    <name type="scientific">Dialister hominis</name>
    <dbReference type="NCBI Taxonomy" id="2582419"/>
    <lineage>
        <taxon>Bacteria</taxon>
        <taxon>Bacillati</taxon>
        <taxon>Bacillota</taxon>
        <taxon>Negativicutes</taxon>
        <taxon>Veillonellales</taxon>
        <taxon>Veillonellaceae</taxon>
        <taxon>Dialister</taxon>
    </lineage>
</organism>
<keyword evidence="6" id="KW-0406">Ion transport</keyword>
<evidence type="ECO:0000256" key="8">
    <source>
        <dbReference type="ARBA" id="ARBA00023136"/>
    </source>
</evidence>
<dbReference type="EMBL" id="AP019697">
    <property type="protein sequence ID" value="BBK26045.1"/>
    <property type="molecule type" value="Genomic_DNA"/>
</dbReference>
<dbReference type="Proteomes" id="UP000320585">
    <property type="component" value="Chromosome"/>
</dbReference>
<dbReference type="RefSeq" id="WP_108850366.1">
    <property type="nucleotide sequence ID" value="NZ_AP019697.1"/>
</dbReference>
<evidence type="ECO:0000256" key="10">
    <source>
        <dbReference type="SAM" id="SignalP"/>
    </source>
</evidence>
<dbReference type="SUPFAM" id="SSF103088">
    <property type="entry name" value="OmpA-like"/>
    <property type="match status" value="1"/>
</dbReference>
<dbReference type="PROSITE" id="PS51123">
    <property type="entry name" value="OMPA_2"/>
    <property type="match status" value="1"/>
</dbReference>
<keyword evidence="3" id="KW-1134">Transmembrane beta strand</keyword>
<dbReference type="KEGG" id="dho:Dia5BBH33_19800"/>
<dbReference type="InterPro" id="IPR027385">
    <property type="entry name" value="Beta-barrel_OMP"/>
</dbReference>
<dbReference type="CDD" id="cd07185">
    <property type="entry name" value="OmpA_C-like"/>
    <property type="match status" value="1"/>
</dbReference>
<dbReference type="GO" id="GO:0006811">
    <property type="term" value="P:monoatomic ion transport"/>
    <property type="evidence" value="ECO:0007669"/>
    <property type="project" value="UniProtKB-KW"/>
</dbReference>
<evidence type="ECO:0000256" key="6">
    <source>
        <dbReference type="ARBA" id="ARBA00023065"/>
    </source>
</evidence>
<keyword evidence="5 10" id="KW-0732">Signal</keyword>
<gene>
    <name evidence="12" type="ORF">Dia5BBH33_19800</name>
</gene>
<dbReference type="GO" id="GO:0046930">
    <property type="term" value="C:pore complex"/>
    <property type="evidence" value="ECO:0007669"/>
    <property type="project" value="UniProtKB-KW"/>
</dbReference>
<evidence type="ECO:0000259" key="11">
    <source>
        <dbReference type="PROSITE" id="PS51123"/>
    </source>
</evidence>
<evidence type="ECO:0000256" key="4">
    <source>
        <dbReference type="ARBA" id="ARBA00022692"/>
    </source>
</evidence>
<keyword evidence="4" id="KW-0812">Transmembrane</keyword>
<dbReference type="GO" id="GO:0009279">
    <property type="term" value="C:cell outer membrane"/>
    <property type="evidence" value="ECO:0007669"/>
    <property type="project" value="UniProtKB-SubCell"/>
</dbReference>
<evidence type="ECO:0000256" key="3">
    <source>
        <dbReference type="ARBA" id="ARBA00022452"/>
    </source>
</evidence>
<protein>
    <recommendedName>
        <fullName evidence="11">OmpA-like domain-containing protein</fullName>
    </recommendedName>
</protein>
<evidence type="ECO:0000256" key="2">
    <source>
        <dbReference type="ARBA" id="ARBA00022448"/>
    </source>
</evidence>
<proteinExistence type="predicted"/>
<dbReference type="PRINTS" id="PR01021">
    <property type="entry name" value="OMPADOMAIN"/>
</dbReference>
<dbReference type="InterPro" id="IPR006664">
    <property type="entry name" value="OMP_bac"/>
</dbReference>
<dbReference type="OrthoDB" id="1627926at2"/>
<feature type="signal peptide" evidence="10">
    <location>
        <begin position="1"/>
        <end position="20"/>
    </location>
</feature>
<dbReference type="Pfam" id="PF00691">
    <property type="entry name" value="OmpA"/>
    <property type="match status" value="1"/>
</dbReference>